<organism evidence="5 6">
    <name type="scientific">Ciona savignyi</name>
    <name type="common">Pacific transparent sea squirt</name>
    <dbReference type="NCBI Taxonomy" id="51511"/>
    <lineage>
        <taxon>Eukaryota</taxon>
        <taxon>Metazoa</taxon>
        <taxon>Chordata</taxon>
        <taxon>Tunicata</taxon>
        <taxon>Ascidiacea</taxon>
        <taxon>Phlebobranchia</taxon>
        <taxon>Cionidae</taxon>
        <taxon>Ciona</taxon>
    </lineage>
</organism>
<comment type="subcellular location">
    <subcellularLocation>
        <location evidence="1">Nucleus</location>
        <location evidence="1">Nucleolus</location>
    </subcellularLocation>
</comment>
<dbReference type="GO" id="GO:0003723">
    <property type="term" value="F:RNA binding"/>
    <property type="evidence" value="ECO:0007669"/>
    <property type="project" value="TreeGrafter"/>
</dbReference>
<sequence>MPRRSTRLLSKKNEIAEKNELEILKKEESEKNEKSEKFENLNQENDEEKLTFLAQIDKVPEESKSEKFETEIIESEKVDVNCLEKDSEIEQNDSDFDVETLADQIADKLVKNMNLKSRKPKVKLISTQNEDSKIEAKQKSNCPSSRIDVGDLMDDSYITVDPAVHRNNILELYSSNDVVMKKSVLTPDFEAKHQVPAELNKRAKTKQRRLQKKLTTGGKWFNMKPPEMTEEIENDLKVLQMRSILDPKRFYKHNDRKTLPKYFQMGRIMDNAADFYSSRIPKKQRKSTLVDELMADAKFKKYQKRKFNEIQAKRRALGFKPYARKLSRFSKHKK</sequence>
<evidence type="ECO:0000313" key="6">
    <source>
        <dbReference type="Proteomes" id="UP000007875"/>
    </source>
</evidence>
<dbReference type="OMA" id="FQMGRIM"/>
<name>H2YPK3_CIOSA</name>
<evidence type="ECO:0000259" key="4">
    <source>
        <dbReference type="Pfam" id="PF08698"/>
    </source>
</evidence>
<dbReference type="Proteomes" id="UP000007875">
    <property type="component" value="Unassembled WGS sequence"/>
</dbReference>
<evidence type="ECO:0000256" key="1">
    <source>
        <dbReference type="ARBA" id="ARBA00004604"/>
    </source>
</evidence>
<reference evidence="5" key="3">
    <citation type="submission" date="2025-09" db="UniProtKB">
        <authorList>
            <consortium name="Ensembl"/>
        </authorList>
    </citation>
    <scope>IDENTIFICATION</scope>
</reference>
<dbReference type="GO" id="GO:0006396">
    <property type="term" value="P:RNA processing"/>
    <property type="evidence" value="ECO:0007669"/>
    <property type="project" value="TreeGrafter"/>
</dbReference>
<accession>H2YPK3</accession>
<evidence type="ECO:0000256" key="2">
    <source>
        <dbReference type="ARBA" id="ARBA00023242"/>
    </source>
</evidence>
<dbReference type="GO" id="GO:0005730">
    <property type="term" value="C:nucleolus"/>
    <property type="evidence" value="ECO:0007669"/>
    <property type="project" value="UniProtKB-SubCell"/>
</dbReference>
<dbReference type="InParanoid" id="H2YPK3"/>
<evidence type="ECO:0000313" key="5">
    <source>
        <dbReference type="Ensembl" id="ENSCSAVP00000007261.1"/>
    </source>
</evidence>
<feature type="region of interest" description="Disordered" evidence="3">
    <location>
        <begin position="26"/>
        <end position="46"/>
    </location>
</feature>
<feature type="domain" description="Fcf2 pre-rRNA processing C-terminal" evidence="4">
    <location>
        <begin position="213"/>
        <end position="306"/>
    </location>
</feature>
<dbReference type="PANTHER" id="PTHR21686">
    <property type="entry name" value="DEOXYNUCLEOTIDYLTRANSFERASE TERMINAL-INTERACTING PROTEIN 2"/>
    <property type="match status" value="1"/>
</dbReference>
<dbReference type="Ensembl" id="ENSCSAVT00000007355.1">
    <property type="protein sequence ID" value="ENSCSAVP00000007261.1"/>
    <property type="gene ID" value="ENSCSAVG00000004337.1"/>
</dbReference>
<protein>
    <recommendedName>
        <fullName evidence="4">Fcf2 pre-rRNA processing C-terminal domain-containing protein</fullName>
    </recommendedName>
</protein>
<dbReference type="HOGENOM" id="CLU_071846_2_0_1"/>
<evidence type="ECO:0000256" key="3">
    <source>
        <dbReference type="SAM" id="MobiDB-lite"/>
    </source>
</evidence>
<dbReference type="AlphaFoldDB" id="H2YPK3"/>
<dbReference type="PANTHER" id="PTHR21686:SF12">
    <property type="entry name" value="DEOXYNUCLEOTIDYLTRANSFERASE TERMINAL-INTERACTING PROTEIN 2"/>
    <property type="match status" value="1"/>
</dbReference>
<dbReference type="eggNOG" id="KOG3100">
    <property type="taxonomic scope" value="Eukaryota"/>
</dbReference>
<dbReference type="InterPro" id="IPR039883">
    <property type="entry name" value="Fcf2/DNTTIP2"/>
</dbReference>
<dbReference type="InterPro" id="IPR014810">
    <property type="entry name" value="Fcf2_C"/>
</dbReference>
<reference evidence="6" key="1">
    <citation type="submission" date="2003-08" db="EMBL/GenBank/DDBJ databases">
        <authorList>
            <person name="Birren B."/>
            <person name="Nusbaum C."/>
            <person name="Abebe A."/>
            <person name="Abouelleil A."/>
            <person name="Adekoya E."/>
            <person name="Ait-zahra M."/>
            <person name="Allen N."/>
            <person name="Allen T."/>
            <person name="An P."/>
            <person name="Anderson M."/>
            <person name="Anderson S."/>
            <person name="Arachchi H."/>
            <person name="Armbruster J."/>
            <person name="Bachantsang P."/>
            <person name="Baldwin J."/>
            <person name="Barry A."/>
            <person name="Bayul T."/>
            <person name="Blitshsteyn B."/>
            <person name="Bloom T."/>
            <person name="Blye J."/>
            <person name="Boguslavskiy L."/>
            <person name="Borowsky M."/>
            <person name="Boukhgalter B."/>
            <person name="Brunache A."/>
            <person name="Butler J."/>
            <person name="Calixte N."/>
            <person name="Calvo S."/>
            <person name="Camarata J."/>
            <person name="Campo K."/>
            <person name="Chang J."/>
            <person name="Cheshatsang Y."/>
            <person name="Citroen M."/>
            <person name="Collymore A."/>
            <person name="Considine T."/>
            <person name="Cook A."/>
            <person name="Cooke P."/>
            <person name="Corum B."/>
            <person name="Cuomo C."/>
            <person name="David R."/>
            <person name="Dawoe T."/>
            <person name="Degray S."/>
            <person name="Dodge S."/>
            <person name="Dooley K."/>
            <person name="Dorje P."/>
            <person name="Dorjee K."/>
            <person name="Dorris L."/>
            <person name="Duffey N."/>
            <person name="Dupes A."/>
            <person name="Elkins T."/>
            <person name="Engels R."/>
            <person name="Erickson J."/>
            <person name="Farina A."/>
            <person name="Faro S."/>
            <person name="Ferreira P."/>
            <person name="Fischer H."/>
            <person name="Fitzgerald M."/>
            <person name="Foley K."/>
            <person name="Gage D."/>
            <person name="Galagan J."/>
            <person name="Gearin G."/>
            <person name="Gnerre S."/>
            <person name="Gnirke A."/>
            <person name="Goyette A."/>
            <person name="Graham J."/>
            <person name="Grandbois E."/>
            <person name="Gyaltsen K."/>
            <person name="Hafez N."/>
            <person name="Hagopian D."/>
            <person name="Hagos B."/>
            <person name="Hall J."/>
            <person name="Hatcher B."/>
            <person name="Heller A."/>
            <person name="Higgins H."/>
            <person name="Honan T."/>
            <person name="Horn A."/>
            <person name="Houde N."/>
            <person name="Hughes L."/>
            <person name="Hulme W."/>
            <person name="Husby E."/>
            <person name="Iliev I."/>
            <person name="Jaffe D."/>
            <person name="Jones C."/>
            <person name="Kamal M."/>
            <person name="Kamat A."/>
            <person name="Kamvysselis M."/>
            <person name="Karlsson E."/>
            <person name="Kells C."/>
            <person name="Kieu A."/>
            <person name="Kisner P."/>
            <person name="Kodira C."/>
            <person name="Kulbokas E."/>
            <person name="Labutti K."/>
            <person name="Lama D."/>
            <person name="Landers T."/>
            <person name="Leger J."/>
            <person name="Levine S."/>
            <person name="Lewis D."/>
            <person name="Lewis T."/>
            <person name="Lindblad-toh K."/>
            <person name="Liu X."/>
            <person name="Lokyitsang T."/>
            <person name="Lokyitsang Y."/>
            <person name="Lucien O."/>
            <person name="Lui A."/>
            <person name="Ma L.J."/>
            <person name="Mabbitt R."/>
            <person name="Macdonald J."/>
            <person name="Maclean C."/>
            <person name="Major J."/>
            <person name="Manning J."/>
            <person name="Marabella R."/>
            <person name="Maru K."/>
            <person name="Matthews C."/>
            <person name="Mauceli E."/>
            <person name="Mccarthy M."/>
            <person name="Mcdonough S."/>
            <person name="Mcghee T."/>
            <person name="Meldrim J."/>
            <person name="Meneus L."/>
            <person name="Mesirov J."/>
            <person name="Mihalev A."/>
            <person name="Mihova T."/>
            <person name="Mikkelsen T."/>
            <person name="Mlenga V."/>
            <person name="Moru K."/>
            <person name="Mozes J."/>
            <person name="Mulrain L."/>
            <person name="Munson G."/>
            <person name="Naylor J."/>
            <person name="Newes C."/>
            <person name="Nguyen C."/>
            <person name="Nguyen N."/>
            <person name="Nguyen T."/>
            <person name="Nicol R."/>
            <person name="Nielsen C."/>
            <person name="Nizzari M."/>
            <person name="Norbu C."/>
            <person name="Norbu N."/>
            <person name="O'donnell P."/>
            <person name="Okoawo O."/>
            <person name="O'leary S."/>
            <person name="Omotosho B."/>
            <person name="O'neill K."/>
            <person name="Osman S."/>
            <person name="Parker S."/>
            <person name="Perrin D."/>
            <person name="Phunkhang P."/>
            <person name="Piqani B."/>
            <person name="Purcell S."/>
            <person name="Rachupka T."/>
            <person name="Ramasamy U."/>
            <person name="Rameau R."/>
            <person name="Ray V."/>
            <person name="Raymond C."/>
            <person name="Retta R."/>
            <person name="Richardson S."/>
            <person name="Rise C."/>
            <person name="Rodriguez J."/>
            <person name="Rogers J."/>
            <person name="Rogov P."/>
            <person name="Rutman M."/>
            <person name="Schupbach R."/>
            <person name="Seaman C."/>
            <person name="Settipalli S."/>
            <person name="Sharpe T."/>
            <person name="Sheridan J."/>
            <person name="Sherpa N."/>
            <person name="Shi J."/>
            <person name="Smirnov S."/>
            <person name="Smith C."/>
            <person name="Sougnez C."/>
            <person name="Spencer B."/>
            <person name="Stalker J."/>
            <person name="Stange-thomann N."/>
            <person name="Stavropoulos S."/>
            <person name="Stetson K."/>
            <person name="Stone C."/>
            <person name="Stone S."/>
            <person name="Stubbs M."/>
            <person name="Talamas J."/>
            <person name="Tchuinga P."/>
            <person name="Tenzing P."/>
            <person name="Tesfaye S."/>
            <person name="Theodore J."/>
            <person name="Thoulutsang Y."/>
            <person name="Topham K."/>
            <person name="Towey S."/>
            <person name="Tsamla T."/>
            <person name="Tsomo N."/>
            <person name="Vallee D."/>
            <person name="Vassiliev H."/>
            <person name="Venkataraman V."/>
            <person name="Vinson J."/>
            <person name="Vo A."/>
            <person name="Wade C."/>
            <person name="Wang S."/>
            <person name="Wangchuk T."/>
            <person name="Wangdi T."/>
            <person name="Whittaker C."/>
            <person name="Wilkinson J."/>
            <person name="Wu Y."/>
            <person name="Wyman D."/>
            <person name="Yadav S."/>
            <person name="Yang S."/>
            <person name="Yang X."/>
            <person name="Yeager S."/>
            <person name="Yee E."/>
            <person name="Young G."/>
            <person name="Zainoun J."/>
            <person name="Zembeck L."/>
            <person name="Zimmer A."/>
            <person name="Zody M."/>
            <person name="Lander E."/>
        </authorList>
    </citation>
    <scope>NUCLEOTIDE SEQUENCE [LARGE SCALE GENOMIC DNA]</scope>
</reference>
<keyword evidence="6" id="KW-1185">Reference proteome</keyword>
<reference evidence="5" key="2">
    <citation type="submission" date="2025-08" db="UniProtKB">
        <authorList>
            <consortium name="Ensembl"/>
        </authorList>
    </citation>
    <scope>IDENTIFICATION</scope>
</reference>
<dbReference type="FunCoup" id="H2YPK3">
    <property type="interactions" value="20"/>
</dbReference>
<proteinExistence type="predicted"/>
<dbReference type="Pfam" id="PF08698">
    <property type="entry name" value="Fcf2"/>
    <property type="match status" value="1"/>
</dbReference>
<keyword evidence="2" id="KW-0539">Nucleus</keyword>
<dbReference type="GeneTree" id="ENSGT00510000048142"/>
<dbReference type="STRING" id="51511.ENSCSAVP00000007261"/>
<feature type="compositionally biased region" description="Basic and acidic residues" evidence="3">
    <location>
        <begin position="26"/>
        <end position="39"/>
    </location>
</feature>